<dbReference type="PANTHER" id="PTHR33293">
    <property type="entry name" value="INSERTION ELEMENT IS1 1 PROTEIN INSB-RELATED"/>
    <property type="match status" value="1"/>
</dbReference>
<sequence length="227" mass="25757">MKCPRCKSDEKIKDGIVKQKQRYKCKECGFRYTVASGSGAKPLYLRKVALQLYLEGLGFRSIGRVLGVSNVTVLNWIRAFGEQVAELKGSEQVIYAEMDEMHTYVGQKKTINGYGLLLIDIGKNSSTSLLVTEALRQGKSSGMRLKAKLDGTVATDYWQPYEQFVPGEKHIQSKAETYTVEGYNSIFRHFLARMRRKTKCYTKSVHMLELSILLLMHKRNGTLSILN</sequence>
<dbReference type="Gene3D" id="2.20.28.160">
    <property type="match status" value="1"/>
</dbReference>
<organism evidence="1">
    <name type="scientific">uncultured organism</name>
    <dbReference type="NCBI Taxonomy" id="155900"/>
    <lineage>
        <taxon>unclassified sequences</taxon>
        <taxon>environmental samples</taxon>
    </lineage>
</organism>
<dbReference type="GO" id="GO:0004803">
    <property type="term" value="F:transposase activity"/>
    <property type="evidence" value="ECO:0007669"/>
    <property type="project" value="InterPro"/>
</dbReference>
<dbReference type="GO" id="GO:0003677">
    <property type="term" value="F:DNA binding"/>
    <property type="evidence" value="ECO:0007669"/>
    <property type="project" value="InterPro"/>
</dbReference>
<evidence type="ECO:0000313" key="1">
    <source>
        <dbReference type="EMBL" id="ACZ28609.1"/>
    </source>
</evidence>
<dbReference type="AlphaFoldDB" id="E3T2Z7"/>
<dbReference type="InterPro" id="IPR005063">
    <property type="entry name" value="Transposase_27"/>
</dbReference>
<proteinExistence type="predicted"/>
<dbReference type="EMBL" id="GU191796">
    <property type="protein sequence ID" value="ACZ28609.1"/>
    <property type="molecule type" value="Genomic_DNA"/>
</dbReference>
<accession>E3T2Z7</accession>
<name>E3T2Z7_9ZZZZ</name>
<dbReference type="NCBIfam" id="NF033558">
    <property type="entry name" value="transpos_IS1"/>
    <property type="match status" value="1"/>
</dbReference>
<dbReference type="PANTHER" id="PTHR33293:SF2">
    <property type="entry name" value="TRANSPOSASE"/>
    <property type="match status" value="1"/>
</dbReference>
<dbReference type="Pfam" id="PF03400">
    <property type="entry name" value="DDE_Tnp_IS1"/>
    <property type="match status" value="1"/>
</dbReference>
<dbReference type="InterPro" id="IPR051354">
    <property type="entry name" value="Transposase_27_IS1"/>
</dbReference>
<reference evidence="1" key="1">
    <citation type="journal article" date="2011" name="ISME J.">
        <title>Comparative metagenomics of microbial communities inhabiting deep-sea hydrothermal vent chimneys with contrasting chemistries.</title>
        <authorList>
            <person name="Xie W."/>
            <person name="Wang F."/>
            <person name="Guo L."/>
            <person name="Chen Z."/>
            <person name="Sievert S.M."/>
            <person name="Meng J."/>
            <person name="Huang G."/>
            <person name="Li Y."/>
            <person name="Yan Q."/>
            <person name="Wu S."/>
            <person name="Wang X."/>
            <person name="Chen S."/>
            <person name="He G."/>
            <person name="Xiao X."/>
            <person name="Xu A."/>
        </authorList>
    </citation>
    <scope>NUCLEOTIDE SEQUENCE</scope>
</reference>
<protein>
    <submittedName>
        <fullName evidence="1">IS1 transposase</fullName>
    </submittedName>
</protein>
<dbReference type="GO" id="GO:0006313">
    <property type="term" value="P:DNA transposition"/>
    <property type="evidence" value="ECO:0007669"/>
    <property type="project" value="InterPro"/>
</dbReference>